<evidence type="ECO:0000313" key="5">
    <source>
        <dbReference type="Proteomes" id="UP000652430"/>
    </source>
</evidence>
<feature type="signal peptide" evidence="3">
    <location>
        <begin position="1"/>
        <end position="22"/>
    </location>
</feature>
<organism evidence="4 5">
    <name type="scientific">Sphingomonas glacialis</name>
    <dbReference type="NCBI Taxonomy" id="658225"/>
    <lineage>
        <taxon>Bacteria</taxon>
        <taxon>Pseudomonadati</taxon>
        <taxon>Pseudomonadota</taxon>
        <taxon>Alphaproteobacteria</taxon>
        <taxon>Sphingomonadales</taxon>
        <taxon>Sphingomonadaceae</taxon>
        <taxon>Sphingomonas</taxon>
    </lineage>
</organism>
<evidence type="ECO:0000256" key="3">
    <source>
        <dbReference type="SAM" id="SignalP"/>
    </source>
</evidence>
<dbReference type="SUPFAM" id="SSF49785">
    <property type="entry name" value="Galactose-binding domain-like"/>
    <property type="match status" value="1"/>
</dbReference>
<keyword evidence="5" id="KW-1185">Reference proteome</keyword>
<protein>
    <recommendedName>
        <fullName evidence="6">Glycoside hydrolase</fullName>
    </recommendedName>
</protein>
<keyword evidence="1 3" id="KW-0732">Signal</keyword>
<dbReference type="Pfam" id="PF17132">
    <property type="entry name" value="Glyco_hydro_106"/>
    <property type="match status" value="1"/>
</dbReference>
<proteinExistence type="predicted"/>
<evidence type="ECO:0000313" key="4">
    <source>
        <dbReference type="EMBL" id="GHH22096.1"/>
    </source>
</evidence>
<dbReference type="PANTHER" id="PTHR43817:SF1">
    <property type="entry name" value="HYDROLASE, FAMILY 43, PUTATIVE (AFU_ORTHOLOGUE AFUA_3G01660)-RELATED"/>
    <property type="match status" value="1"/>
</dbReference>
<dbReference type="InterPro" id="IPR008979">
    <property type="entry name" value="Galactose-bd-like_sf"/>
</dbReference>
<sequence length="1123" mass="119373">MQHRFRFFALTAALLASSAALAQTAPPIADQASGDSLAAGFVDPPAEARPRVWWHWLDGNISEPGIVADLEWMKRIGLGGVQTFDASLMAPQVVERRLAYMSPEWRHAFRLAATTADRLGLEFAVAGSPGWSETGGPWVAPADGMKKLVWSETDIVGGHRFAGQLASPPRTTGPFQALPFDDPLAAFGGKASKPPTDYADVMVLAYPVDPPTAAIPAATVAGRPVDAAALLDADAKTSVAVPRGSADQPGVVTLTYARPTTIRSATLFIPGALPPFGGALFQPVLEVADGAGWRAIATLPLGAVPTTVSFAPITARAFRLVLGPNTAPPRIGLGAPAPGAVVDGMFPSGPPATSVAVAQLRLSGEARIDRFEAKAGFATVADYYALSGAVPESMGIDPARVVDLTARMQLDGTLDWTVPKGRWRIVRLGATLLGTTNHPATAEATGLEVDKYDAAAVTRYLEHYIGMYRTAAGPDLVGAKGIRAIVTDSFEAGDANWTPLMLAQFKRLRGYDPRPWLPALTGAVVGSRARSDAFLYDYRRTLADLLASEHYGTVARVAHAAGLKVYGEALEDGRPALGDDLAMRRHADVPMAAMWTYDRAGKPRPTLLGDLRGAASVAHLYGQTIVAAESFTSGLAPWAFAPADLKRVVDLEFASGINRPVIHTSVHQPVDDKLPGLSLAIFGQYFNRHESWAEMARPWIDYIARSSYVLQQGRNVADVAYFYGEEAPLTALFARAPLGDTPTHYGYDFVNADALTQDLSVAKGSVVSSGGARYRALYLGGSAQRMTLPVLRRLATLVEQGATLIGDAPTGSPALGDDRAAFSALVRRLWSGTPVTTIGKGRVIAGHDVETALAGTGLLPDFAYTKPAPDSEILFAHRALADGDVYFVTNRRNRAERIAARFRVTGKVPELWHADTGRRSAVSYRIEGGQTIVPLDLAGEEAVFVVFRREATDASVTRAAPPSRTVARMDGPWTVTFQPGRGAPATTTLARLAPLNENASPAIRYFSGVASYAAALDVPRTLDRATPLLLDLGQVGDLAEVRVNGVAVGTVWHAPYRIDIAAAARPGRNRIEVRVANLWVNRLIGDAQPGARKLTWTAMPSYRADAPLRASGLIGPVTVLAAP</sequence>
<dbReference type="EMBL" id="BNAQ01000005">
    <property type="protein sequence ID" value="GHH22096.1"/>
    <property type="molecule type" value="Genomic_DNA"/>
</dbReference>
<name>A0ABQ3LV85_9SPHN</name>
<comment type="caution">
    <text evidence="4">The sequence shown here is derived from an EMBL/GenBank/DDBJ whole genome shotgun (WGS) entry which is preliminary data.</text>
</comment>
<evidence type="ECO:0000256" key="1">
    <source>
        <dbReference type="ARBA" id="ARBA00022729"/>
    </source>
</evidence>
<dbReference type="Gene3D" id="2.60.120.260">
    <property type="entry name" value="Galactose-binding domain-like"/>
    <property type="match status" value="1"/>
</dbReference>
<dbReference type="RefSeq" id="WP_189677043.1">
    <property type="nucleotide sequence ID" value="NZ_BNAQ01000005.1"/>
</dbReference>
<evidence type="ECO:0008006" key="6">
    <source>
        <dbReference type="Google" id="ProtNLM"/>
    </source>
</evidence>
<evidence type="ECO:0000256" key="2">
    <source>
        <dbReference type="ARBA" id="ARBA00022801"/>
    </source>
</evidence>
<accession>A0ABQ3LV85</accession>
<gene>
    <name evidence="4" type="ORF">GCM10008023_31770</name>
</gene>
<dbReference type="NCBIfam" id="NF045579">
    <property type="entry name" value="rhamnoside_JR"/>
    <property type="match status" value="1"/>
</dbReference>
<dbReference type="PANTHER" id="PTHR43817">
    <property type="entry name" value="GLYCOSYL HYDROLASE"/>
    <property type="match status" value="1"/>
</dbReference>
<feature type="chain" id="PRO_5045197565" description="Glycoside hydrolase" evidence="3">
    <location>
        <begin position="23"/>
        <end position="1123"/>
    </location>
</feature>
<keyword evidence="2" id="KW-0378">Hydrolase</keyword>
<reference evidence="5" key="1">
    <citation type="journal article" date="2019" name="Int. J. Syst. Evol. Microbiol.">
        <title>The Global Catalogue of Microorganisms (GCM) 10K type strain sequencing project: providing services to taxonomists for standard genome sequencing and annotation.</title>
        <authorList>
            <consortium name="The Broad Institute Genomics Platform"/>
            <consortium name="The Broad Institute Genome Sequencing Center for Infectious Disease"/>
            <person name="Wu L."/>
            <person name="Ma J."/>
        </authorList>
    </citation>
    <scope>NUCLEOTIDE SEQUENCE [LARGE SCALE GENOMIC DNA]</scope>
    <source>
        <strain evidence="5">CGMCC 1.8957</strain>
    </source>
</reference>
<dbReference type="Proteomes" id="UP000652430">
    <property type="component" value="Unassembled WGS sequence"/>
</dbReference>